<dbReference type="PROSITE" id="PS51198">
    <property type="entry name" value="UVRD_HELICASE_ATP_BIND"/>
    <property type="match status" value="1"/>
</dbReference>
<dbReference type="GO" id="GO:0006260">
    <property type="term" value="P:DNA replication"/>
    <property type="evidence" value="ECO:0007669"/>
    <property type="project" value="InterPro"/>
</dbReference>
<evidence type="ECO:0000256" key="4">
    <source>
        <dbReference type="ARBA" id="ARBA00022801"/>
    </source>
</evidence>
<proteinExistence type="inferred from homology"/>
<dbReference type="Pfam" id="PF00580">
    <property type="entry name" value="UvrD-helicase"/>
    <property type="match status" value="1"/>
</dbReference>
<dbReference type="NCBIfam" id="TIGR01075">
    <property type="entry name" value="uvrD"/>
    <property type="match status" value="1"/>
</dbReference>
<dbReference type="EC" id="5.6.2.4" evidence="11"/>
<dbReference type="GO" id="GO:0016887">
    <property type="term" value="F:ATP hydrolysis activity"/>
    <property type="evidence" value="ECO:0007669"/>
    <property type="project" value="RHEA"/>
</dbReference>
<feature type="domain" description="UvrD-like helicase ATP-binding" evidence="15">
    <location>
        <begin position="8"/>
        <end position="286"/>
    </location>
</feature>
<comment type="catalytic activity">
    <reaction evidence="13">
        <text>ATP + H2O = ADP + phosphate + H(+)</text>
        <dbReference type="Rhea" id="RHEA:13065"/>
        <dbReference type="ChEBI" id="CHEBI:15377"/>
        <dbReference type="ChEBI" id="CHEBI:15378"/>
        <dbReference type="ChEBI" id="CHEBI:30616"/>
        <dbReference type="ChEBI" id="CHEBI:43474"/>
        <dbReference type="ChEBI" id="CHEBI:456216"/>
        <dbReference type="EC" id="5.6.2.4"/>
    </reaction>
</comment>
<comment type="similarity">
    <text evidence="1">Belongs to the helicase family. UvrD subfamily.</text>
</comment>
<dbReference type="InterPro" id="IPR014017">
    <property type="entry name" value="DNA_helicase_UvrD-like_C"/>
</dbReference>
<evidence type="ECO:0000256" key="14">
    <source>
        <dbReference type="PROSITE-ProRule" id="PRU00560"/>
    </source>
</evidence>
<dbReference type="FunFam" id="1.10.486.10:FF:000003">
    <property type="entry name" value="ATP-dependent DNA helicase"/>
    <property type="match status" value="1"/>
</dbReference>
<dbReference type="Gene3D" id="1.10.10.160">
    <property type="match status" value="1"/>
</dbReference>
<dbReference type="AlphaFoldDB" id="A0A0P0KXH7"/>
<dbReference type="GO" id="GO:0005829">
    <property type="term" value="C:cytosol"/>
    <property type="evidence" value="ECO:0007669"/>
    <property type="project" value="TreeGrafter"/>
</dbReference>
<keyword evidence="5 14" id="KW-0347">Helicase</keyword>
<keyword evidence="3" id="KW-0227">DNA damage</keyword>
<feature type="binding site" evidence="14">
    <location>
        <begin position="29"/>
        <end position="36"/>
    </location>
    <ligand>
        <name>ATP</name>
        <dbReference type="ChEBI" id="CHEBI:30616"/>
    </ligand>
</feature>
<keyword evidence="9" id="KW-0413">Isomerase</keyword>
<dbReference type="FunFam" id="1.10.10.160:FF:000002">
    <property type="entry name" value="DNA helicase"/>
    <property type="match status" value="1"/>
</dbReference>
<keyword evidence="2 14" id="KW-0547">Nucleotide-binding</keyword>
<evidence type="ECO:0000256" key="7">
    <source>
        <dbReference type="ARBA" id="ARBA00023125"/>
    </source>
</evidence>
<dbReference type="InterPro" id="IPR027417">
    <property type="entry name" value="P-loop_NTPase"/>
</dbReference>
<dbReference type="GO" id="GO:0000725">
    <property type="term" value="P:recombinational repair"/>
    <property type="evidence" value="ECO:0007669"/>
    <property type="project" value="TreeGrafter"/>
</dbReference>
<dbReference type="Gene3D" id="1.10.486.10">
    <property type="entry name" value="PCRA, domain 4"/>
    <property type="match status" value="1"/>
</dbReference>
<dbReference type="PROSITE" id="PS51217">
    <property type="entry name" value="UVRD_HELICASE_CTER"/>
    <property type="match status" value="1"/>
</dbReference>
<feature type="domain" description="UvrD-like helicase C-terminal" evidence="16">
    <location>
        <begin position="287"/>
        <end position="565"/>
    </location>
</feature>
<dbReference type="EMBL" id="KT428295">
    <property type="protein sequence ID" value="ALK44323.1"/>
    <property type="molecule type" value="Genomic_DNA"/>
</dbReference>
<dbReference type="Pfam" id="PF21196">
    <property type="entry name" value="PcrA_UvrD_tudor"/>
    <property type="match status" value="1"/>
</dbReference>
<dbReference type="PANTHER" id="PTHR11070">
    <property type="entry name" value="UVRD / RECB / PCRA DNA HELICASE FAMILY MEMBER"/>
    <property type="match status" value="1"/>
</dbReference>
<evidence type="ECO:0000256" key="5">
    <source>
        <dbReference type="ARBA" id="ARBA00022806"/>
    </source>
</evidence>
<name>A0A0P0KXH7_9GAMM</name>
<evidence type="ECO:0000256" key="8">
    <source>
        <dbReference type="ARBA" id="ARBA00023204"/>
    </source>
</evidence>
<evidence type="ECO:0000256" key="1">
    <source>
        <dbReference type="ARBA" id="ARBA00009922"/>
    </source>
</evidence>
<evidence type="ECO:0000256" key="10">
    <source>
        <dbReference type="ARBA" id="ARBA00034617"/>
    </source>
</evidence>
<evidence type="ECO:0000313" key="17">
    <source>
        <dbReference type="EMBL" id="ALK44323.1"/>
    </source>
</evidence>
<keyword evidence="6 14" id="KW-0067">ATP-binding</keyword>
<dbReference type="GO" id="GO:0003677">
    <property type="term" value="F:DNA binding"/>
    <property type="evidence" value="ECO:0007669"/>
    <property type="project" value="UniProtKB-KW"/>
</dbReference>
<dbReference type="InterPro" id="IPR013986">
    <property type="entry name" value="DExx_box_DNA_helicase_dom_sf"/>
</dbReference>
<dbReference type="FunFam" id="3.40.50.300:FF:001201">
    <property type="entry name" value="ATP-dependent DNA helicase UvrD2"/>
    <property type="match status" value="1"/>
</dbReference>
<evidence type="ECO:0000256" key="6">
    <source>
        <dbReference type="ARBA" id="ARBA00022840"/>
    </source>
</evidence>
<keyword evidence="8" id="KW-0234">DNA repair</keyword>
<accession>A0A0P0KXH7</accession>
<protein>
    <recommendedName>
        <fullName evidence="11">DNA 3'-5' helicase</fullName>
        <ecNumber evidence="11">5.6.2.4</ecNumber>
    </recommendedName>
    <alternativeName>
        <fullName evidence="12">DNA 3'-5' helicase II</fullName>
    </alternativeName>
</protein>
<dbReference type="InterPro" id="IPR000212">
    <property type="entry name" value="DNA_helicase_UvrD/REP"/>
</dbReference>
<evidence type="ECO:0000256" key="2">
    <source>
        <dbReference type="ARBA" id="ARBA00022741"/>
    </source>
</evidence>
<organism evidence="17">
    <name type="scientific">Colwellia sp. C1</name>
    <dbReference type="NCBI Taxonomy" id="1737566"/>
    <lineage>
        <taxon>Bacteria</taxon>
        <taxon>Pseudomonadati</taxon>
        <taxon>Pseudomonadota</taxon>
        <taxon>Gammaproteobacteria</taxon>
        <taxon>Alteromonadales</taxon>
        <taxon>Colwelliaceae</taxon>
        <taxon>Colwellia</taxon>
    </lineage>
</organism>
<dbReference type="GO" id="GO:0033202">
    <property type="term" value="C:DNA helicase complex"/>
    <property type="evidence" value="ECO:0007669"/>
    <property type="project" value="TreeGrafter"/>
</dbReference>
<dbReference type="GO" id="GO:0005524">
    <property type="term" value="F:ATP binding"/>
    <property type="evidence" value="ECO:0007669"/>
    <property type="project" value="UniProtKB-UniRule"/>
</dbReference>
<dbReference type="InterPro" id="IPR014016">
    <property type="entry name" value="UvrD-like_ATP-bd"/>
</dbReference>
<sequence>MDVSELLDSLNDKQREVVGAPQQNMLVLAGAGSGKTRVLVQRIAWLMQVEQAASHSILAVTFTNKAAAEMRARVEEVTSGNTHGMWIGTFHGLAHRLLRMHFQEAKLPQAFQVLDSDDQLRLIKRIIRSLALDEKKWPAKQFVWYINGKKDEGLRPQHIDAQFDPSEELFVKVYKAYQETCDRAGLVDFAELLLRAHELWLHNPELLAHYQQRFSHILVDEFQDTNAIQYAWLTMLGKARAKVMIVGDDDQSIYGWRGARIENIERFTTEYDDAKTIRLEQNYRSTANILTAANQLISNNNNRLGKELWTDDKAGEKISIYTAFNEIDEARFIAGRIKQWRDDGGKLDDVAILYRSNAQSRLMEEALLQGQLPYRIYGGQRFFERQEIKDALAYLRIINNRDDDAAFERVINTPTRGIGNQTVALVRDAARSLQVTLWQACQQLLSTQQLKGRSAKTIATFINLIDQLEDDSTDLDLDQQANFVIQHSGLKAMYKAEKGERAEQRIENLNELVTACQTFVSDPELVEDLTPLTAFLTHAALESGESQAEEFESAVQLMTMHSAKGLEFPLVFIAGLEEGMFPSQQSVEEIGRLEEERRLCYVGMTRAMKKLYLLHAESRRIYGQEKCHKASRFLRELPESCVEEIRMQSQVSRPKSVGKFSNTFTLETFANTGFKLGQQVAHAKFGEGVVLNYEGSGAQSRIQVNFEEVGSKWLVVEYANLQAL</sequence>
<keyword evidence="4 14" id="KW-0378">Hydrolase</keyword>
<dbReference type="CDD" id="cd18807">
    <property type="entry name" value="SF1_C_UvrD"/>
    <property type="match status" value="1"/>
</dbReference>
<evidence type="ECO:0000256" key="12">
    <source>
        <dbReference type="ARBA" id="ARBA00034923"/>
    </source>
</evidence>
<evidence type="ECO:0000259" key="15">
    <source>
        <dbReference type="PROSITE" id="PS51198"/>
    </source>
</evidence>
<dbReference type="Gene3D" id="3.40.50.300">
    <property type="entry name" value="P-loop containing nucleotide triphosphate hydrolases"/>
    <property type="match status" value="2"/>
</dbReference>
<dbReference type="InterPro" id="IPR005753">
    <property type="entry name" value="DNA_helicase_ATP-dep_UvrD"/>
</dbReference>
<evidence type="ECO:0000256" key="9">
    <source>
        <dbReference type="ARBA" id="ARBA00023235"/>
    </source>
</evidence>
<dbReference type="Pfam" id="PF13361">
    <property type="entry name" value="UvrD_C"/>
    <property type="match status" value="1"/>
</dbReference>
<evidence type="ECO:0000256" key="13">
    <source>
        <dbReference type="ARBA" id="ARBA00048988"/>
    </source>
</evidence>
<dbReference type="NCBIfam" id="NF008743">
    <property type="entry name" value="PRK11773.1"/>
    <property type="match status" value="1"/>
</dbReference>
<dbReference type="GO" id="GO:0043138">
    <property type="term" value="F:3'-5' DNA helicase activity"/>
    <property type="evidence" value="ECO:0007669"/>
    <property type="project" value="UniProtKB-EC"/>
</dbReference>
<evidence type="ECO:0000259" key="16">
    <source>
        <dbReference type="PROSITE" id="PS51217"/>
    </source>
</evidence>
<evidence type="ECO:0000256" key="3">
    <source>
        <dbReference type="ARBA" id="ARBA00022763"/>
    </source>
</evidence>
<dbReference type="PANTHER" id="PTHR11070:SF2">
    <property type="entry name" value="ATP-DEPENDENT DNA HELICASE SRS2"/>
    <property type="match status" value="1"/>
</dbReference>
<evidence type="ECO:0000256" key="11">
    <source>
        <dbReference type="ARBA" id="ARBA00034808"/>
    </source>
</evidence>
<dbReference type="SUPFAM" id="SSF52540">
    <property type="entry name" value="P-loop containing nucleoside triphosphate hydrolases"/>
    <property type="match status" value="1"/>
</dbReference>
<keyword evidence="7" id="KW-0238">DNA-binding</keyword>
<reference evidence="17" key="1">
    <citation type="submission" date="2015-08" db="EMBL/GenBank/DDBJ databases">
        <title>Partial sequence of psychrophilic Colwellia sp.</title>
        <authorList>
            <person name="Pankowski J.A."/>
            <person name="Leong J.S."/>
            <person name="Nano F.E."/>
        </authorList>
    </citation>
    <scope>NUCLEOTIDE SEQUENCE</scope>
    <source>
        <strain evidence="17">C1</strain>
    </source>
</reference>
<comment type="catalytic activity">
    <reaction evidence="10">
        <text>Couples ATP hydrolysis with the unwinding of duplex DNA by translocating in the 3'-5' direction.</text>
        <dbReference type="EC" id="5.6.2.4"/>
    </reaction>
</comment>
<dbReference type="CDD" id="cd17932">
    <property type="entry name" value="DEXQc_UvrD"/>
    <property type="match status" value="1"/>
</dbReference>